<feature type="region of interest" description="Disordered" evidence="1">
    <location>
        <begin position="29"/>
        <end position="50"/>
    </location>
</feature>
<dbReference type="EMBL" id="LNQE01001266">
    <property type="protein sequence ID" value="KUG19665.1"/>
    <property type="molecule type" value="Genomic_DNA"/>
</dbReference>
<organism evidence="2">
    <name type="scientific">hydrocarbon metagenome</name>
    <dbReference type="NCBI Taxonomy" id="938273"/>
    <lineage>
        <taxon>unclassified sequences</taxon>
        <taxon>metagenomes</taxon>
        <taxon>ecological metagenomes</taxon>
    </lineage>
</organism>
<gene>
    <name evidence="2" type="ORF">ASZ90_010605</name>
</gene>
<proteinExistence type="predicted"/>
<feature type="compositionally biased region" description="Polar residues" evidence="1">
    <location>
        <begin position="41"/>
        <end position="50"/>
    </location>
</feature>
<accession>A0A0W8FFU3</accession>
<evidence type="ECO:0000313" key="2">
    <source>
        <dbReference type="EMBL" id="KUG19665.1"/>
    </source>
</evidence>
<protein>
    <submittedName>
        <fullName evidence="2">Uncharacterized protein</fullName>
    </submittedName>
</protein>
<evidence type="ECO:0000256" key="1">
    <source>
        <dbReference type="SAM" id="MobiDB-lite"/>
    </source>
</evidence>
<comment type="caution">
    <text evidence="2">The sequence shown here is derived from an EMBL/GenBank/DDBJ whole genome shotgun (WGS) entry which is preliminary data.</text>
</comment>
<sequence length="50" mass="5765">MDTQEILRLFRTKTHQAFPLRIYHVRPASNDRQSPAGEFLNTGSLSLRHG</sequence>
<dbReference type="AlphaFoldDB" id="A0A0W8FFU3"/>
<name>A0A0W8FFU3_9ZZZZ</name>
<reference evidence="2" key="1">
    <citation type="journal article" date="2015" name="Proc. Natl. Acad. Sci. U.S.A.">
        <title>Networks of energetic and metabolic interactions define dynamics in microbial communities.</title>
        <authorList>
            <person name="Embree M."/>
            <person name="Liu J.K."/>
            <person name="Al-Bassam M.M."/>
            <person name="Zengler K."/>
        </authorList>
    </citation>
    <scope>NUCLEOTIDE SEQUENCE</scope>
</reference>